<accession>X0VXC9</accession>
<reference evidence="1" key="1">
    <citation type="journal article" date="2014" name="Front. Microbiol.">
        <title>High frequency of phylogenetically diverse reductive dehalogenase-homologous genes in deep subseafloor sedimentary metagenomes.</title>
        <authorList>
            <person name="Kawai M."/>
            <person name="Futagami T."/>
            <person name="Toyoda A."/>
            <person name="Takaki Y."/>
            <person name="Nishi S."/>
            <person name="Hori S."/>
            <person name="Arai W."/>
            <person name="Tsubouchi T."/>
            <person name="Morono Y."/>
            <person name="Uchiyama I."/>
            <person name="Ito T."/>
            <person name="Fujiyama A."/>
            <person name="Inagaki F."/>
            <person name="Takami H."/>
        </authorList>
    </citation>
    <scope>NUCLEOTIDE SEQUENCE</scope>
    <source>
        <strain evidence="1">Expedition CK06-06</strain>
    </source>
</reference>
<sequence>LHLARWLSQAERLWRAHRRSDMTFQKQLDYYGKLSAQFPTHHLRVAYAASGTLPAVTLLTDPEAICEHALYWTAVETEQEGLYLTAILNSETARARVAKHQALGQWGARHFDKVMLSLPIPTFNAKDSLHQRLTRAARRAARVSAAVELREGEHFVRARQRIRAALREDGVDQAIDRLVAELL</sequence>
<proteinExistence type="predicted"/>
<dbReference type="AlphaFoldDB" id="X0VXC9"/>
<protein>
    <submittedName>
        <fullName evidence="1">Uncharacterized protein</fullName>
    </submittedName>
</protein>
<comment type="caution">
    <text evidence="1">The sequence shown here is derived from an EMBL/GenBank/DDBJ whole genome shotgun (WGS) entry which is preliminary data.</text>
</comment>
<gene>
    <name evidence="1" type="ORF">S01H1_52372</name>
</gene>
<name>X0VXC9_9ZZZZ</name>
<dbReference type="EMBL" id="BARS01033848">
    <property type="protein sequence ID" value="GAG15777.1"/>
    <property type="molecule type" value="Genomic_DNA"/>
</dbReference>
<organism evidence="1">
    <name type="scientific">marine sediment metagenome</name>
    <dbReference type="NCBI Taxonomy" id="412755"/>
    <lineage>
        <taxon>unclassified sequences</taxon>
        <taxon>metagenomes</taxon>
        <taxon>ecological metagenomes</taxon>
    </lineage>
</organism>
<feature type="non-terminal residue" evidence="1">
    <location>
        <position position="1"/>
    </location>
</feature>
<evidence type="ECO:0000313" key="1">
    <source>
        <dbReference type="EMBL" id="GAG15777.1"/>
    </source>
</evidence>